<protein>
    <submittedName>
        <fullName evidence="2">Uncharacterized protein</fullName>
    </submittedName>
</protein>
<feature type="chain" id="PRO_5035462835" evidence="1">
    <location>
        <begin position="21"/>
        <end position="92"/>
    </location>
</feature>
<keyword evidence="3" id="KW-1185">Reference proteome</keyword>
<evidence type="ECO:0000313" key="2">
    <source>
        <dbReference type="EMBL" id="TMW67311.1"/>
    </source>
</evidence>
<sequence length="92" mass="9525">MNRSLASLCLLVTLLSQAHAQVDLPPPLGSVASMTLSPPLGQVETAASDPNVIAAKNKSDESMANAQGAFLALGHLLRDYVLLPLPDFTTAG</sequence>
<evidence type="ECO:0000313" key="3">
    <source>
        <dbReference type="Proteomes" id="UP000794436"/>
    </source>
</evidence>
<comment type="caution">
    <text evidence="2">The sequence shown here is derived from an EMBL/GenBank/DDBJ whole genome shotgun (WGS) entry which is preliminary data.</text>
</comment>
<dbReference type="AlphaFoldDB" id="A0A8K1CPA3"/>
<proteinExistence type="predicted"/>
<dbReference type="Proteomes" id="UP000794436">
    <property type="component" value="Unassembled WGS sequence"/>
</dbReference>
<feature type="signal peptide" evidence="1">
    <location>
        <begin position="1"/>
        <end position="20"/>
    </location>
</feature>
<gene>
    <name evidence="2" type="ORF">Poli38472_012427</name>
</gene>
<reference evidence="2" key="1">
    <citation type="submission" date="2019-03" db="EMBL/GenBank/DDBJ databases">
        <title>Long read genome sequence of the mycoparasitic Pythium oligandrum ATCC 38472 isolated from sugarbeet rhizosphere.</title>
        <authorList>
            <person name="Gaulin E."/>
        </authorList>
    </citation>
    <scope>NUCLEOTIDE SEQUENCE</scope>
    <source>
        <strain evidence="2">ATCC 38472_TT</strain>
    </source>
</reference>
<keyword evidence="1" id="KW-0732">Signal</keyword>
<dbReference type="EMBL" id="SPLM01000005">
    <property type="protein sequence ID" value="TMW67311.1"/>
    <property type="molecule type" value="Genomic_DNA"/>
</dbReference>
<organism evidence="2 3">
    <name type="scientific">Pythium oligandrum</name>
    <name type="common">Mycoparasitic fungus</name>
    <dbReference type="NCBI Taxonomy" id="41045"/>
    <lineage>
        <taxon>Eukaryota</taxon>
        <taxon>Sar</taxon>
        <taxon>Stramenopiles</taxon>
        <taxon>Oomycota</taxon>
        <taxon>Peronosporomycetes</taxon>
        <taxon>Pythiales</taxon>
        <taxon>Pythiaceae</taxon>
        <taxon>Pythium</taxon>
    </lineage>
</organism>
<name>A0A8K1CPA3_PYTOL</name>
<evidence type="ECO:0000256" key="1">
    <source>
        <dbReference type="SAM" id="SignalP"/>
    </source>
</evidence>
<accession>A0A8K1CPA3</accession>